<name>A0A8H5FDT1_9AGAR</name>
<protein>
    <recommendedName>
        <fullName evidence="2">Pre-rRNA-processing protein RIX1 N-terminal domain-containing protein</fullName>
    </recommendedName>
</protein>
<organism evidence="3 4">
    <name type="scientific">Ephemerocybe angulata</name>
    <dbReference type="NCBI Taxonomy" id="980116"/>
    <lineage>
        <taxon>Eukaryota</taxon>
        <taxon>Fungi</taxon>
        <taxon>Dikarya</taxon>
        <taxon>Basidiomycota</taxon>
        <taxon>Agaricomycotina</taxon>
        <taxon>Agaricomycetes</taxon>
        <taxon>Agaricomycetidae</taxon>
        <taxon>Agaricales</taxon>
        <taxon>Agaricineae</taxon>
        <taxon>Psathyrellaceae</taxon>
        <taxon>Ephemerocybe</taxon>
    </lineage>
</organism>
<proteinExistence type="predicted"/>
<evidence type="ECO:0000313" key="4">
    <source>
        <dbReference type="Proteomes" id="UP000541558"/>
    </source>
</evidence>
<keyword evidence="4" id="KW-1185">Reference proteome</keyword>
<dbReference type="Proteomes" id="UP000541558">
    <property type="component" value="Unassembled WGS sequence"/>
</dbReference>
<evidence type="ECO:0000256" key="1">
    <source>
        <dbReference type="SAM" id="MobiDB-lite"/>
    </source>
</evidence>
<dbReference type="InterPro" id="IPR016024">
    <property type="entry name" value="ARM-type_fold"/>
</dbReference>
<feature type="region of interest" description="Disordered" evidence="1">
    <location>
        <begin position="626"/>
        <end position="654"/>
    </location>
</feature>
<feature type="region of interest" description="Disordered" evidence="1">
    <location>
        <begin position="675"/>
        <end position="718"/>
    </location>
</feature>
<feature type="compositionally biased region" description="Low complexity" evidence="1">
    <location>
        <begin position="675"/>
        <end position="688"/>
    </location>
</feature>
<reference evidence="3 4" key="1">
    <citation type="journal article" date="2020" name="ISME J.">
        <title>Uncovering the hidden diversity of litter-decomposition mechanisms in mushroom-forming fungi.</title>
        <authorList>
            <person name="Floudas D."/>
            <person name="Bentzer J."/>
            <person name="Ahren D."/>
            <person name="Johansson T."/>
            <person name="Persson P."/>
            <person name="Tunlid A."/>
        </authorList>
    </citation>
    <scope>NUCLEOTIDE SEQUENCE [LARGE SCALE GENOMIC DNA]</scope>
    <source>
        <strain evidence="3 4">CBS 175.51</strain>
    </source>
</reference>
<dbReference type="SUPFAM" id="SSF48371">
    <property type="entry name" value="ARM repeat"/>
    <property type="match status" value="1"/>
</dbReference>
<evidence type="ECO:0000313" key="3">
    <source>
        <dbReference type="EMBL" id="KAF5333134.1"/>
    </source>
</evidence>
<dbReference type="AlphaFoldDB" id="A0A8H5FDT1"/>
<evidence type="ECO:0000259" key="2">
    <source>
        <dbReference type="Pfam" id="PF08167"/>
    </source>
</evidence>
<feature type="compositionally biased region" description="Acidic residues" evidence="1">
    <location>
        <begin position="696"/>
        <end position="718"/>
    </location>
</feature>
<dbReference type="Pfam" id="PF08167">
    <property type="entry name" value="RIX1"/>
    <property type="match status" value="1"/>
</dbReference>
<gene>
    <name evidence="3" type="ORF">D9611_002556</name>
</gene>
<comment type="caution">
    <text evidence="3">The sequence shown here is derived from an EMBL/GenBank/DDBJ whole genome shotgun (WGS) entry which is preliminary data.</text>
</comment>
<dbReference type="InterPro" id="IPR012583">
    <property type="entry name" value="RIX1_N"/>
</dbReference>
<dbReference type="OrthoDB" id="20900at2759"/>
<dbReference type="EMBL" id="JAACJK010000109">
    <property type="protein sequence ID" value="KAF5333134.1"/>
    <property type="molecule type" value="Genomic_DNA"/>
</dbReference>
<sequence>MDAGFQLKSLLQLQLASDSSSVAHLPYILNTLNEDCFAPNPHLAKWSARINSLLHSKDAGARWTGLCIAHKSSLTSKTFMLESAAVWLPVVIPMLSRPEPTPMLKAGIRLLITVFTTATEMSEFQRQISLPNVTKFTNALASLAGAHADTELKELCLDTLARLIPIYPNAHRATFGHLSGLALSFLNGSYPRPTSTPLLEAAARLYSILHLTGGKVGAANLWRKALDDNLAFGWEALNSVRTTFPAEARSVVQAPEGTDPSIHIPLNVDRIRCCSVIIRLLLHTMITRPVQIPAGQLIKYALALISASTEGQVDGFVDPTTRAMELSVVPTLWKYGCEIISTLADSIPQYLEPNLPRIYTVLAYRLEQPLTQHQRVYVLAAIQKLLQTSRFVDAPILPNRITRAVLPNLVVILSSSATNVEAHTDEASGKSKKGKKKAKNYAGDEVFKVSRDVICPTDVDSEVLLLALDVVRHCIQNPNLSSSQLSLASRVLLSIQLSLSQLSPSILSPNPQVFPQIQKKVNAICTEIASSSSVSLQKTLPLIARECVKIGDTELHASLDLLIHPRLPPIVRPIPTTQSLSLFRVEESVEEASARSQLGLDFEEGADEQNAVADQDAVMQDGFVSATPAPAHQEPPKELPRQPFLPSAPVVSQPSVPATVTPLPWQPKEAVVIQSTTVTSTTTRTTTSAPAPASDDSQDEDEEMPTIDLGSDSEDEED</sequence>
<feature type="domain" description="Pre-rRNA-processing protein RIX1 N-terminal" evidence="2">
    <location>
        <begin position="8"/>
        <end position="192"/>
    </location>
</feature>
<accession>A0A8H5FDT1</accession>